<sequence>MLKTILSISGKPGLYKLVSQAKNMLIVESLQTGKRQPAYAHEKIISLGDIAIFTDEDDVPLGEVLESIKKKENGGKVSLDIKKADSETLRAYLADVLPNFDRERVYVTDIKKLISWYNLLVETGNTDFVEEKKAEAEPEKEAAEGAESK</sequence>
<dbReference type="InterPro" id="IPR049281">
    <property type="entry name" value="BVU_3817-like_C_sf"/>
</dbReference>
<dbReference type="InterPro" id="IPR049280">
    <property type="entry name" value="DUF6852"/>
</dbReference>
<evidence type="ECO:0000313" key="4">
    <source>
        <dbReference type="EMBL" id="HJG88423.1"/>
    </source>
</evidence>
<protein>
    <submittedName>
        <fullName evidence="4">DUF5606 domain-containing protein</fullName>
    </submittedName>
</protein>
<gene>
    <name evidence="4" type="ORF">K8U91_02950</name>
</gene>
<name>A0A921MPX8_9BACT</name>
<feature type="region of interest" description="Disordered" evidence="1">
    <location>
        <begin position="130"/>
        <end position="149"/>
    </location>
</feature>
<dbReference type="Gene3D" id="1.10.10.1650">
    <property type="match status" value="1"/>
</dbReference>
<comment type="caution">
    <text evidence="4">The sequence shown here is derived from an EMBL/GenBank/DDBJ whole genome shotgun (WGS) entry which is preliminary data.</text>
</comment>
<dbReference type="EMBL" id="DYUD01000011">
    <property type="protein sequence ID" value="HJG88423.1"/>
    <property type="molecule type" value="Genomic_DNA"/>
</dbReference>
<reference evidence="4" key="1">
    <citation type="journal article" date="2021" name="PeerJ">
        <title>Extensive microbial diversity within the chicken gut microbiome revealed by metagenomics and culture.</title>
        <authorList>
            <person name="Gilroy R."/>
            <person name="Ravi A."/>
            <person name="Getino M."/>
            <person name="Pursley I."/>
            <person name="Horton D.L."/>
            <person name="Alikhan N.F."/>
            <person name="Baker D."/>
            <person name="Gharbi K."/>
            <person name="Hall N."/>
            <person name="Watson M."/>
            <person name="Adriaenssens E.M."/>
            <person name="Foster-Nyarko E."/>
            <person name="Jarju S."/>
            <person name="Secka A."/>
            <person name="Antonio M."/>
            <person name="Oren A."/>
            <person name="Chaudhuri R.R."/>
            <person name="La Ragione R."/>
            <person name="Hildebrand F."/>
            <person name="Pallen M.J."/>
        </authorList>
    </citation>
    <scope>NUCLEOTIDE SEQUENCE</scope>
    <source>
        <strain evidence="4">CHK121-7720</strain>
    </source>
</reference>
<dbReference type="Pfam" id="PF21186">
    <property type="entry name" value="DUF6852"/>
    <property type="match status" value="1"/>
</dbReference>
<dbReference type="RefSeq" id="WP_272960912.1">
    <property type="nucleotide sequence ID" value="NZ_CAKMIC010000005.1"/>
</dbReference>
<dbReference type="AlphaFoldDB" id="A0A921MPX8"/>
<dbReference type="InterPro" id="IPR049282">
    <property type="entry name" value="BVU_3817_N_sf"/>
</dbReference>
<reference evidence="4" key="2">
    <citation type="submission" date="2021-09" db="EMBL/GenBank/DDBJ databases">
        <authorList>
            <person name="Gilroy R."/>
        </authorList>
    </citation>
    <scope>NUCLEOTIDE SEQUENCE</scope>
    <source>
        <strain evidence="4">CHK121-7720</strain>
    </source>
</reference>
<accession>A0A921MPX8</accession>
<dbReference type="InterPro" id="IPR041218">
    <property type="entry name" value="DUF5606"/>
</dbReference>
<proteinExistence type="predicted"/>
<dbReference type="Gene3D" id="2.30.30.730">
    <property type="match status" value="1"/>
</dbReference>
<feature type="domain" description="DUF5606" evidence="2">
    <location>
        <begin position="2"/>
        <end position="47"/>
    </location>
</feature>
<evidence type="ECO:0000259" key="2">
    <source>
        <dbReference type="Pfam" id="PF18347"/>
    </source>
</evidence>
<evidence type="ECO:0000313" key="5">
    <source>
        <dbReference type="Proteomes" id="UP000757103"/>
    </source>
</evidence>
<feature type="domain" description="DUF6852" evidence="3">
    <location>
        <begin position="50"/>
        <end position="120"/>
    </location>
</feature>
<evidence type="ECO:0000256" key="1">
    <source>
        <dbReference type="SAM" id="MobiDB-lite"/>
    </source>
</evidence>
<organism evidence="4 5">
    <name type="scientific">Barnesiella viscericola</name>
    <dbReference type="NCBI Taxonomy" id="397865"/>
    <lineage>
        <taxon>Bacteria</taxon>
        <taxon>Pseudomonadati</taxon>
        <taxon>Bacteroidota</taxon>
        <taxon>Bacteroidia</taxon>
        <taxon>Bacteroidales</taxon>
        <taxon>Barnesiellaceae</taxon>
        <taxon>Barnesiella</taxon>
    </lineage>
</organism>
<dbReference type="Pfam" id="PF18347">
    <property type="entry name" value="DUF5606"/>
    <property type="match status" value="1"/>
</dbReference>
<dbReference type="Proteomes" id="UP000757103">
    <property type="component" value="Unassembled WGS sequence"/>
</dbReference>
<evidence type="ECO:0000259" key="3">
    <source>
        <dbReference type="Pfam" id="PF21186"/>
    </source>
</evidence>